<gene>
    <name evidence="4" type="ORF">ACFQRL_14720</name>
</gene>
<dbReference type="Proteomes" id="UP001596507">
    <property type="component" value="Unassembled WGS sequence"/>
</dbReference>
<comment type="caution">
    <text evidence="4">The sequence shown here is derived from an EMBL/GenBank/DDBJ whole genome shotgun (WGS) entry which is preliminary data.</text>
</comment>
<dbReference type="PANTHER" id="PTHR11091:SF0">
    <property type="entry name" value="MALATE DEHYDROGENASE"/>
    <property type="match status" value="1"/>
</dbReference>
<reference evidence="5" key="1">
    <citation type="journal article" date="2019" name="Int. J. Syst. Evol. Microbiol.">
        <title>The Global Catalogue of Microorganisms (GCM) 10K type strain sequencing project: providing services to taxonomists for standard genome sequencing and annotation.</title>
        <authorList>
            <consortium name="The Broad Institute Genomics Platform"/>
            <consortium name="The Broad Institute Genome Sequencing Center for Infectious Disease"/>
            <person name="Wu L."/>
            <person name="Ma J."/>
        </authorList>
    </citation>
    <scope>NUCLEOTIDE SEQUENCE [LARGE SCALE GENOMIC DNA]</scope>
    <source>
        <strain evidence="5">CGMCC 1.15772</strain>
    </source>
</reference>
<evidence type="ECO:0000313" key="5">
    <source>
        <dbReference type="Proteomes" id="UP001596507"/>
    </source>
</evidence>
<evidence type="ECO:0000256" key="2">
    <source>
        <dbReference type="ARBA" id="ARBA00023002"/>
    </source>
</evidence>
<evidence type="ECO:0000313" key="4">
    <source>
        <dbReference type="EMBL" id="MFC7270215.1"/>
    </source>
</evidence>
<feature type="region of interest" description="Disordered" evidence="3">
    <location>
        <begin position="199"/>
        <end position="219"/>
    </location>
</feature>
<name>A0ABW2HI83_9MICO</name>
<evidence type="ECO:0000256" key="1">
    <source>
        <dbReference type="ARBA" id="ARBA00006056"/>
    </source>
</evidence>
<comment type="similarity">
    <text evidence="1">Belongs to the LDH2/MDH2 oxidoreductase family.</text>
</comment>
<dbReference type="InterPro" id="IPR003767">
    <property type="entry name" value="Malate/L-lactate_DH-like"/>
</dbReference>
<proteinExistence type="inferred from homology"/>
<dbReference type="Pfam" id="PF02615">
    <property type="entry name" value="Ldh_2"/>
    <property type="match status" value="1"/>
</dbReference>
<dbReference type="PANTHER" id="PTHR11091">
    <property type="entry name" value="OXIDOREDUCTASE-RELATED"/>
    <property type="match status" value="1"/>
</dbReference>
<feature type="compositionally biased region" description="Low complexity" evidence="3">
    <location>
        <begin position="199"/>
        <end position="214"/>
    </location>
</feature>
<organism evidence="4 5">
    <name type="scientific">Microbacterium fluvii</name>
    <dbReference type="NCBI Taxonomy" id="415215"/>
    <lineage>
        <taxon>Bacteria</taxon>
        <taxon>Bacillati</taxon>
        <taxon>Actinomycetota</taxon>
        <taxon>Actinomycetes</taxon>
        <taxon>Micrococcales</taxon>
        <taxon>Microbacteriaceae</taxon>
        <taxon>Microbacterium</taxon>
    </lineage>
</organism>
<sequence length="344" mass="35247">MPVTVAPAPFERFIRDIFVAVGVSEADAAAAAPSFVWASLRGVDSHGVTRVPRYVEMFANGVANPTPHITVDDTRPGVAVVDADFAPGPVALTRAVGIAVDKARTQGVAVVSVRNTVHTGAIGYYASLIADQGLVGIGIAAGSPMMSYEGSVGASVATSPLAIAVPASTDHPPVLLDMASSLIAMGKIAEYRRKGLPLPEGAATTADGTPTTDPELAKVPTPLGGPKGSGLSLMFELLTSVLVTAPILTPYHAGQKKHRQNATLIVIDPAAFGDVAQFAANVDATVETIHDLPKAEGVDQLYVPGERSAATAARRADAGIPVGDKLWTELVEVAGTLGVTVPEV</sequence>
<dbReference type="InterPro" id="IPR036111">
    <property type="entry name" value="Mal/L-sulfo/L-lacto_DH-like_sf"/>
</dbReference>
<keyword evidence="2" id="KW-0560">Oxidoreductase</keyword>
<dbReference type="Gene3D" id="1.10.1530.10">
    <property type="match status" value="1"/>
</dbReference>
<protein>
    <submittedName>
        <fullName evidence="4">Ldh family oxidoreductase</fullName>
    </submittedName>
</protein>
<dbReference type="SUPFAM" id="SSF89733">
    <property type="entry name" value="L-sulfolactate dehydrogenase-like"/>
    <property type="match status" value="1"/>
</dbReference>
<dbReference type="EMBL" id="JBHTBE010000004">
    <property type="protein sequence ID" value="MFC7270215.1"/>
    <property type="molecule type" value="Genomic_DNA"/>
</dbReference>
<keyword evidence="5" id="KW-1185">Reference proteome</keyword>
<dbReference type="InterPro" id="IPR043143">
    <property type="entry name" value="Mal/L-sulf/L-lact_DH-like_NADP"/>
</dbReference>
<dbReference type="RefSeq" id="WP_262875145.1">
    <property type="nucleotide sequence ID" value="NZ_BAABKW010000007.1"/>
</dbReference>
<dbReference type="InterPro" id="IPR043144">
    <property type="entry name" value="Mal/L-sulf/L-lact_DH-like_ah"/>
</dbReference>
<accession>A0ABW2HI83</accession>
<evidence type="ECO:0000256" key="3">
    <source>
        <dbReference type="SAM" id="MobiDB-lite"/>
    </source>
</evidence>
<dbReference type="Gene3D" id="3.30.1370.60">
    <property type="entry name" value="Hypothetical oxidoreductase yiak, domain 2"/>
    <property type="match status" value="1"/>
</dbReference>